<dbReference type="InterPro" id="IPR029016">
    <property type="entry name" value="GAF-like_dom_sf"/>
</dbReference>
<dbReference type="InterPro" id="IPR036388">
    <property type="entry name" value="WH-like_DNA-bd_sf"/>
</dbReference>
<dbReference type="Pfam" id="PF00196">
    <property type="entry name" value="GerE"/>
    <property type="match status" value="1"/>
</dbReference>
<dbReference type="PROSITE" id="PS50043">
    <property type="entry name" value="HTH_LUXR_2"/>
    <property type="match status" value="1"/>
</dbReference>
<feature type="domain" description="HTH luxR-type" evidence="4">
    <location>
        <begin position="231"/>
        <end position="296"/>
    </location>
</feature>
<gene>
    <name evidence="5" type="ORF">GCM10009786_22390</name>
</gene>
<evidence type="ECO:0000313" key="6">
    <source>
        <dbReference type="Proteomes" id="UP001501084"/>
    </source>
</evidence>
<evidence type="ECO:0000256" key="3">
    <source>
        <dbReference type="ARBA" id="ARBA00023163"/>
    </source>
</evidence>
<dbReference type="PROSITE" id="PS00622">
    <property type="entry name" value="HTH_LUXR_1"/>
    <property type="match status" value="1"/>
</dbReference>
<reference evidence="6" key="1">
    <citation type="journal article" date="2019" name="Int. J. Syst. Evol. Microbiol.">
        <title>The Global Catalogue of Microorganisms (GCM) 10K type strain sequencing project: providing services to taxonomists for standard genome sequencing and annotation.</title>
        <authorList>
            <consortium name="The Broad Institute Genomics Platform"/>
            <consortium name="The Broad Institute Genome Sequencing Center for Infectious Disease"/>
            <person name="Wu L."/>
            <person name="Ma J."/>
        </authorList>
    </citation>
    <scope>NUCLEOTIDE SEQUENCE [LARGE SCALE GENOMIC DNA]</scope>
    <source>
        <strain evidence="6">JCM 14919</strain>
    </source>
</reference>
<dbReference type="Gene3D" id="3.30.450.40">
    <property type="match status" value="1"/>
</dbReference>
<dbReference type="SUPFAM" id="SSF55781">
    <property type="entry name" value="GAF domain-like"/>
    <property type="match status" value="1"/>
</dbReference>
<organism evidence="5 6">
    <name type="scientific">Leucobacter alluvii</name>
    <dbReference type="NCBI Taxonomy" id="340321"/>
    <lineage>
        <taxon>Bacteria</taxon>
        <taxon>Bacillati</taxon>
        <taxon>Actinomycetota</taxon>
        <taxon>Actinomycetes</taxon>
        <taxon>Micrococcales</taxon>
        <taxon>Microbacteriaceae</taxon>
        <taxon>Leucobacter</taxon>
    </lineage>
</organism>
<protein>
    <submittedName>
        <fullName evidence="5">LuxR C-terminal-related transcriptional regulator</fullName>
    </submittedName>
</protein>
<sequence length="299" mass="32359">MQRILREAVDVFARETRFDVAFGGLERAGVTMLTAISGAANNANEGVLVRTDQGLGGRALRERRPRIAANYVASRQITHEYDAHIRGERIVGLFAMPVLVDGEARAVLYGGTRGSMMPGTNFARIAAGVARDLSRELSIEDEVARRVEARGGARASDWTSDRSQLLPLPQHLPHFPHLPPATVETLRTVHAGLRGAIAEAPTPRLRERLLDVERQLTGLSAAPLAPGHHARVRVPVQLSPREIDTLTQVALGATNAEIGEMLGLTENTIKSYLNAAMTKLDASTRHAAVSRARSLGFLV</sequence>
<dbReference type="SUPFAM" id="SSF46894">
    <property type="entry name" value="C-terminal effector domain of the bipartite response regulators"/>
    <property type="match status" value="1"/>
</dbReference>
<dbReference type="InterPro" id="IPR000792">
    <property type="entry name" value="Tscrpt_reg_LuxR_C"/>
</dbReference>
<keyword evidence="2" id="KW-0238">DNA-binding</keyword>
<keyword evidence="6" id="KW-1185">Reference proteome</keyword>
<accession>A0ABP5MYW6</accession>
<evidence type="ECO:0000313" key="5">
    <source>
        <dbReference type="EMBL" id="GAA2189410.1"/>
    </source>
</evidence>
<dbReference type="CDD" id="cd06170">
    <property type="entry name" value="LuxR_C_like"/>
    <property type="match status" value="1"/>
</dbReference>
<comment type="caution">
    <text evidence="5">The sequence shown here is derived from an EMBL/GenBank/DDBJ whole genome shotgun (WGS) entry which is preliminary data.</text>
</comment>
<keyword evidence="3" id="KW-0804">Transcription</keyword>
<dbReference type="InterPro" id="IPR016032">
    <property type="entry name" value="Sig_transdc_resp-reg_C-effctor"/>
</dbReference>
<evidence type="ECO:0000259" key="4">
    <source>
        <dbReference type="PROSITE" id="PS50043"/>
    </source>
</evidence>
<dbReference type="Proteomes" id="UP001501084">
    <property type="component" value="Unassembled WGS sequence"/>
</dbReference>
<dbReference type="PRINTS" id="PR00038">
    <property type="entry name" value="HTHLUXR"/>
</dbReference>
<evidence type="ECO:0000256" key="1">
    <source>
        <dbReference type="ARBA" id="ARBA00023015"/>
    </source>
</evidence>
<dbReference type="Gene3D" id="1.10.10.10">
    <property type="entry name" value="Winged helix-like DNA-binding domain superfamily/Winged helix DNA-binding domain"/>
    <property type="match status" value="1"/>
</dbReference>
<dbReference type="PANTHER" id="PTHR44688:SF16">
    <property type="entry name" value="DNA-BINDING TRANSCRIPTIONAL ACTIVATOR DEVR_DOSR"/>
    <property type="match status" value="1"/>
</dbReference>
<dbReference type="EMBL" id="BAAAOP010000012">
    <property type="protein sequence ID" value="GAA2189410.1"/>
    <property type="molecule type" value="Genomic_DNA"/>
</dbReference>
<proteinExistence type="predicted"/>
<keyword evidence="1" id="KW-0805">Transcription regulation</keyword>
<dbReference type="SMART" id="SM00421">
    <property type="entry name" value="HTH_LUXR"/>
    <property type="match status" value="1"/>
</dbReference>
<name>A0ABP5MYW6_9MICO</name>
<dbReference type="PANTHER" id="PTHR44688">
    <property type="entry name" value="DNA-BINDING TRANSCRIPTIONAL ACTIVATOR DEVR_DOSR"/>
    <property type="match status" value="1"/>
</dbReference>
<evidence type="ECO:0000256" key="2">
    <source>
        <dbReference type="ARBA" id="ARBA00023125"/>
    </source>
</evidence>